<dbReference type="InterPro" id="IPR047928">
    <property type="entry name" value="Perm_prefix_1"/>
</dbReference>
<feature type="domain" description="MacB-like periplasmic core" evidence="9">
    <location>
        <begin position="612"/>
        <end position="724"/>
    </location>
</feature>
<evidence type="ECO:0000259" key="8">
    <source>
        <dbReference type="Pfam" id="PF02687"/>
    </source>
</evidence>
<evidence type="ECO:0000256" key="6">
    <source>
        <dbReference type="ARBA" id="ARBA00038076"/>
    </source>
</evidence>
<dbReference type="NCBIfam" id="TIGR03434">
    <property type="entry name" value="ADOP"/>
    <property type="match status" value="1"/>
</dbReference>
<feature type="transmembrane region" description="Helical" evidence="7">
    <location>
        <begin position="532"/>
        <end position="557"/>
    </location>
</feature>
<comment type="similarity">
    <text evidence="6">Belongs to the ABC-4 integral membrane protein family.</text>
</comment>
<gene>
    <name evidence="10" type="ORF">GRAN_2083</name>
</gene>
<dbReference type="Pfam" id="PF02687">
    <property type="entry name" value="FtsX"/>
    <property type="match status" value="2"/>
</dbReference>
<feature type="domain" description="MacB-like periplasmic core" evidence="9">
    <location>
        <begin position="103"/>
        <end position="347"/>
    </location>
</feature>
<dbReference type="GO" id="GO:0022857">
    <property type="term" value="F:transmembrane transporter activity"/>
    <property type="evidence" value="ECO:0007669"/>
    <property type="project" value="TreeGrafter"/>
</dbReference>
<keyword evidence="3 7" id="KW-0812">Transmembrane</keyword>
<evidence type="ECO:0000313" key="10">
    <source>
        <dbReference type="EMBL" id="RXH58773.1"/>
    </source>
</evidence>
<keyword evidence="11" id="KW-1185">Reference proteome</keyword>
<evidence type="ECO:0000256" key="3">
    <source>
        <dbReference type="ARBA" id="ARBA00022692"/>
    </source>
</evidence>
<evidence type="ECO:0000256" key="4">
    <source>
        <dbReference type="ARBA" id="ARBA00022989"/>
    </source>
</evidence>
<dbReference type="InterPro" id="IPR025857">
    <property type="entry name" value="MacB_PCD"/>
</dbReference>
<keyword evidence="2" id="KW-1003">Cell membrane</keyword>
<comment type="caution">
    <text evidence="10">The sequence shown here is derived from an EMBL/GenBank/DDBJ whole genome shotgun (WGS) entry which is preliminary data.</text>
</comment>
<reference evidence="11" key="2">
    <citation type="submission" date="2019-02" db="EMBL/GenBank/DDBJ databases">
        <title>Granulicella sibirica sp. nov., a psychrotolerant acidobacterium isolated from an organic soil layer in forested tundra, West Siberia.</title>
        <authorList>
            <person name="Oshkin I.Y."/>
            <person name="Kulichevskaya I.S."/>
            <person name="Rijpstra W.I.C."/>
            <person name="Sinninghe Damste J.S."/>
            <person name="Rakitin A.L."/>
            <person name="Ravin N.V."/>
            <person name="Dedysh S.N."/>
        </authorList>
    </citation>
    <scope>NUCLEOTIDE SEQUENCE [LARGE SCALE GENOMIC DNA]</scope>
    <source>
        <strain evidence="11">AF10</strain>
    </source>
</reference>
<dbReference type="InterPro" id="IPR003838">
    <property type="entry name" value="ABC3_permease_C"/>
</dbReference>
<evidence type="ECO:0000256" key="5">
    <source>
        <dbReference type="ARBA" id="ARBA00023136"/>
    </source>
</evidence>
<feature type="domain" description="ABC3 transporter permease C-terminal" evidence="8">
    <location>
        <begin position="396"/>
        <end position="513"/>
    </location>
</feature>
<feature type="transmembrane region" description="Helical" evidence="7">
    <location>
        <begin position="800"/>
        <end position="828"/>
    </location>
</feature>
<keyword evidence="4 7" id="KW-1133">Transmembrane helix</keyword>
<name>A0A4Q0T501_9BACT</name>
<accession>A0A4Q0T501</accession>
<feature type="transmembrane region" description="Helical" evidence="7">
    <location>
        <begin position="390"/>
        <end position="413"/>
    </location>
</feature>
<sequence length="927" mass="100799">MSTALTRFRAKAKSWLRAVTSPHRLDTDMEAELNFHLEARAADLIRERGLTEREAHRQARLEFGGIATHKDDMRRSLGLRWGDELLADVVYGARILRKSPGFTAIAVGSLALAIGANTTIFSLANELLYARLGVPHPEELRVLAAAGDKNVSIHSSWGSNYFIPNGEMRFDEFTYPVYQQLKQENKVLGEIFAYKESIRANVTVDGAAQAVQLEMVSGNLYEQMGVHPILGREIVNTDDAVPGSGAVAIISYGFWQRALAGRPDAVGKVIAVNTTPVTVIGVNPRSFTGARDAQSSPEIFMPLSTIPVVKGTLGSHDSLLESKDLWWVQLMARSKPGVSIEQARAALDVNFHAAVRATDPPKKNDTMPHILVEDGSRGLNVAGRQYAQPMYVLLGFVGLVLLLACANIANLMLARASVRQREMGVRLALGANRSRILRQVLTESLMLALMGGAVGLLLSWFSRTALPRLLASAWEPNAVQVPFDGRVFAFTATVTLLTGILFGIGPAWGSTRAEIGTALKEGGKSATRRRKGLSGSAIVAFQVALSTLLVAGAGLFLRTLINLNAVDPGFRTDHLVLMDINPPEKQYKAPKDVALHERLEDTLRTVPGVEGVTLSDIPFIANSRANSTFFVEGTPKAAHQRGEDTNSLLATVGPDFLSVMGIPLVSGRSFTAQDNETSPRVALVNQALVKKFFPNQDPIGKRFYIDDRDPKERLWLTIIGICADTHYAELKGDPPPIHFDLYRQNKEVGGVTYMIRTPMKPEAIVQSVRAAVQRIDPNLPLIDVRTQKQQIDATMQQERMFATLTSGFGVLALALACVGIYGIMAYTVSQRTNEIGIRLALGARRSQVRVMVLREAGWLSLFGIVAGLAVALALGKLVKSMLYGLQPNDPFSLTASALLLLAVALVAGLVPAIRASRVEPMQALRHE</sequence>
<dbReference type="InterPro" id="IPR050250">
    <property type="entry name" value="Macrolide_Exporter_MacB"/>
</dbReference>
<dbReference type="Pfam" id="PF12704">
    <property type="entry name" value="MacB_PCD"/>
    <property type="match status" value="2"/>
</dbReference>
<evidence type="ECO:0000256" key="7">
    <source>
        <dbReference type="SAM" id="Phobius"/>
    </source>
</evidence>
<evidence type="ECO:0000313" key="11">
    <source>
        <dbReference type="Proteomes" id="UP000289437"/>
    </source>
</evidence>
<dbReference type="PANTHER" id="PTHR30572">
    <property type="entry name" value="MEMBRANE COMPONENT OF TRANSPORTER-RELATED"/>
    <property type="match status" value="1"/>
</dbReference>
<dbReference type="Proteomes" id="UP000289437">
    <property type="component" value="Unassembled WGS sequence"/>
</dbReference>
<dbReference type="GO" id="GO:0005886">
    <property type="term" value="C:plasma membrane"/>
    <property type="evidence" value="ECO:0007669"/>
    <property type="project" value="UniProtKB-SubCell"/>
</dbReference>
<dbReference type="AlphaFoldDB" id="A0A4Q0T501"/>
<dbReference type="EMBL" id="RDSM01000001">
    <property type="protein sequence ID" value="RXH58773.1"/>
    <property type="molecule type" value="Genomic_DNA"/>
</dbReference>
<keyword evidence="5 7" id="KW-0472">Membrane</keyword>
<feature type="transmembrane region" description="Helical" evidence="7">
    <location>
        <begin position="440"/>
        <end position="461"/>
    </location>
</feature>
<evidence type="ECO:0000256" key="1">
    <source>
        <dbReference type="ARBA" id="ARBA00004651"/>
    </source>
</evidence>
<feature type="domain" description="ABC3 transporter permease C-terminal" evidence="8">
    <location>
        <begin position="808"/>
        <end position="920"/>
    </location>
</feature>
<dbReference type="NCBIfam" id="NF038403">
    <property type="entry name" value="perm_prefix_1"/>
    <property type="match status" value="1"/>
</dbReference>
<evidence type="ECO:0000256" key="2">
    <source>
        <dbReference type="ARBA" id="ARBA00022475"/>
    </source>
</evidence>
<comment type="subcellular location">
    <subcellularLocation>
        <location evidence="1">Cell membrane</location>
        <topology evidence="1">Multi-pass membrane protein</topology>
    </subcellularLocation>
</comment>
<feature type="transmembrane region" description="Helical" evidence="7">
    <location>
        <begin position="856"/>
        <end position="875"/>
    </location>
</feature>
<dbReference type="RefSeq" id="WP_128912706.1">
    <property type="nucleotide sequence ID" value="NZ_RDSM01000001.1"/>
</dbReference>
<organism evidence="10 11">
    <name type="scientific">Granulicella sibirica</name>
    <dbReference type="NCBI Taxonomy" id="2479048"/>
    <lineage>
        <taxon>Bacteria</taxon>
        <taxon>Pseudomonadati</taxon>
        <taxon>Acidobacteriota</taxon>
        <taxon>Terriglobia</taxon>
        <taxon>Terriglobales</taxon>
        <taxon>Acidobacteriaceae</taxon>
        <taxon>Granulicella</taxon>
    </lineage>
</organism>
<dbReference type="PANTHER" id="PTHR30572:SF4">
    <property type="entry name" value="ABC TRANSPORTER PERMEASE YTRF"/>
    <property type="match status" value="1"/>
</dbReference>
<proteinExistence type="inferred from homology"/>
<feature type="transmembrane region" description="Helical" evidence="7">
    <location>
        <begin position="895"/>
        <end position="915"/>
    </location>
</feature>
<dbReference type="OrthoDB" id="101094at2"/>
<feature type="transmembrane region" description="Helical" evidence="7">
    <location>
        <begin position="487"/>
        <end position="511"/>
    </location>
</feature>
<protein>
    <submittedName>
        <fullName evidence="10">ABC transporter, permease protein</fullName>
    </submittedName>
</protein>
<dbReference type="InterPro" id="IPR017800">
    <property type="entry name" value="ADOP"/>
</dbReference>
<evidence type="ECO:0000259" key="9">
    <source>
        <dbReference type="Pfam" id="PF12704"/>
    </source>
</evidence>
<reference evidence="10 11" key="1">
    <citation type="submission" date="2018-11" db="EMBL/GenBank/DDBJ databases">
        <authorList>
            <person name="Mardanov A.V."/>
            <person name="Ravin N.V."/>
            <person name="Dedysh S.N."/>
        </authorList>
    </citation>
    <scope>NUCLEOTIDE SEQUENCE [LARGE SCALE GENOMIC DNA]</scope>
    <source>
        <strain evidence="10 11">AF10</strain>
    </source>
</reference>